<evidence type="ECO:0000256" key="5">
    <source>
        <dbReference type="ARBA" id="ARBA00022475"/>
    </source>
</evidence>
<comment type="similarity">
    <text evidence="2 14">Belongs to the UppP family.</text>
</comment>
<evidence type="ECO:0000313" key="15">
    <source>
        <dbReference type="EMBL" id="XBJ29189.1"/>
    </source>
</evidence>
<evidence type="ECO:0000256" key="8">
    <source>
        <dbReference type="ARBA" id="ARBA00022989"/>
    </source>
</evidence>
<comment type="miscellaneous">
    <text evidence="14">Bacitracin is thought to be involved in the inhibition of peptidoglycan synthesis by sequestering undecaprenyl diphosphate, thereby reducing the pool of lipid carrier available.</text>
</comment>
<comment type="catalytic activity">
    <reaction evidence="13 14">
        <text>di-trans,octa-cis-undecaprenyl diphosphate + H2O = di-trans,octa-cis-undecaprenyl phosphate + phosphate + H(+)</text>
        <dbReference type="Rhea" id="RHEA:28094"/>
        <dbReference type="ChEBI" id="CHEBI:15377"/>
        <dbReference type="ChEBI" id="CHEBI:15378"/>
        <dbReference type="ChEBI" id="CHEBI:43474"/>
        <dbReference type="ChEBI" id="CHEBI:58405"/>
        <dbReference type="ChEBI" id="CHEBI:60392"/>
        <dbReference type="EC" id="3.6.1.27"/>
    </reaction>
</comment>
<dbReference type="Pfam" id="PF02673">
    <property type="entry name" value="BacA"/>
    <property type="match status" value="1"/>
</dbReference>
<keyword evidence="14" id="KW-0133">Cell shape</keyword>
<feature type="transmembrane region" description="Helical" evidence="14">
    <location>
        <begin position="176"/>
        <end position="194"/>
    </location>
</feature>
<evidence type="ECO:0000256" key="13">
    <source>
        <dbReference type="ARBA" id="ARBA00047594"/>
    </source>
</evidence>
<dbReference type="InterPro" id="IPR003824">
    <property type="entry name" value="UppP"/>
</dbReference>
<evidence type="ECO:0000256" key="14">
    <source>
        <dbReference type="HAMAP-Rule" id="MF_01006"/>
    </source>
</evidence>
<feature type="transmembrane region" description="Helical" evidence="14">
    <location>
        <begin position="96"/>
        <end position="116"/>
    </location>
</feature>
<keyword evidence="6 14" id="KW-0812">Transmembrane</keyword>
<dbReference type="EC" id="3.6.1.27" evidence="3 14"/>
<dbReference type="EMBL" id="CP155620">
    <property type="protein sequence ID" value="XBJ29189.1"/>
    <property type="molecule type" value="Genomic_DNA"/>
</dbReference>
<evidence type="ECO:0000256" key="4">
    <source>
        <dbReference type="ARBA" id="ARBA00021581"/>
    </source>
</evidence>
<dbReference type="GO" id="GO:0046677">
    <property type="term" value="P:response to antibiotic"/>
    <property type="evidence" value="ECO:0007669"/>
    <property type="project" value="UniProtKB-UniRule"/>
</dbReference>
<comment type="subcellular location">
    <subcellularLocation>
        <location evidence="1 14">Cell membrane</location>
        <topology evidence="1 14">Multi-pass membrane protein</topology>
    </subcellularLocation>
</comment>
<proteinExistence type="inferred from homology"/>
<keyword evidence="5 14" id="KW-1003">Cell membrane</keyword>
<dbReference type="NCBIfam" id="NF001389">
    <property type="entry name" value="PRK00281.1-2"/>
    <property type="match status" value="1"/>
</dbReference>
<keyword evidence="9 14" id="KW-0472">Membrane</keyword>
<evidence type="ECO:0000256" key="1">
    <source>
        <dbReference type="ARBA" id="ARBA00004651"/>
    </source>
</evidence>
<keyword evidence="7 14" id="KW-0378">Hydrolase</keyword>
<dbReference type="HAMAP" id="MF_01006">
    <property type="entry name" value="Undec_diphosphatase"/>
    <property type="match status" value="1"/>
</dbReference>
<evidence type="ECO:0000256" key="12">
    <source>
        <dbReference type="ARBA" id="ARBA00032932"/>
    </source>
</evidence>
<dbReference type="PANTHER" id="PTHR30622:SF3">
    <property type="entry name" value="UNDECAPRENYL-DIPHOSPHATASE"/>
    <property type="match status" value="1"/>
</dbReference>
<organism evidence="15">
    <name type="scientific">Campylobacter sp. CCS1377</name>
    <dbReference type="NCBI Taxonomy" id="3158229"/>
    <lineage>
        <taxon>Bacteria</taxon>
        <taxon>Pseudomonadati</taxon>
        <taxon>Campylobacterota</taxon>
        <taxon>Epsilonproteobacteria</taxon>
        <taxon>Campylobacterales</taxon>
        <taxon>Campylobacteraceae</taxon>
        <taxon>Campylobacter</taxon>
    </lineage>
</organism>
<accession>A0AAU7E8K0</accession>
<name>A0AAU7E8K0_9BACT</name>
<dbReference type="RefSeq" id="WP_134238787.1">
    <property type="nucleotide sequence ID" value="NZ_CP155620.1"/>
</dbReference>
<evidence type="ECO:0000256" key="9">
    <source>
        <dbReference type="ARBA" id="ARBA00023136"/>
    </source>
</evidence>
<dbReference type="NCBIfam" id="NF001390">
    <property type="entry name" value="PRK00281.1-4"/>
    <property type="match status" value="1"/>
</dbReference>
<dbReference type="PANTHER" id="PTHR30622">
    <property type="entry name" value="UNDECAPRENYL-DIPHOSPHATASE"/>
    <property type="match status" value="1"/>
</dbReference>
<dbReference type="GO" id="GO:0005886">
    <property type="term" value="C:plasma membrane"/>
    <property type="evidence" value="ECO:0007669"/>
    <property type="project" value="UniProtKB-SubCell"/>
</dbReference>
<dbReference type="AlphaFoldDB" id="A0AAU7E8K0"/>
<keyword evidence="14" id="KW-0573">Peptidoglycan synthesis</keyword>
<evidence type="ECO:0000256" key="2">
    <source>
        <dbReference type="ARBA" id="ARBA00010621"/>
    </source>
</evidence>
<evidence type="ECO:0000256" key="7">
    <source>
        <dbReference type="ARBA" id="ARBA00022801"/>
    </source>
</evidence>
<gene>
    <name evidence="14" type="primary">uppP</name>
    <name evidence="15" type="ORF">AAH949_08950</name>
</gene>
<dbReference type="NCBIfam" id="TIGR00753">
    <property type="entry name" value="undec_PP_bacA"/>
    <property type="match status" value="1"/>
</dbReference>
<evidence type="ECO:0000256" key="10">
    <source>
        <dbReference type="ARBA" id="ARBA00023251"/>
    </source>
</evidence>
<reference evidence="15" key="1">
    <citation type="submission" date="2024-05" db="EMBL/GenBank/DDBJ databases">
        <title>Campylobacter coli isolated from environmental waters in Slovenia.</title>
        <authorList>
            <person name="Zautner A.E."/>
            <person name="Bunk B."/>
            <person name="Riedel T."/>
            <person name="Sproeer C."/>
        </authorList>
    </citation>
    <scope>NUCLEOTIDE SEQUENCE</scope>
    <source>
        <strain evidence="15">CCS1377</strain>
    </source>
</reference>
<dbReference type="GO" id="GO:0009252">
    <property type="term" value="P:peptidoglycan biosynthetic process"/>
    <property type="evidence" value="ECO:0007669"/>
    <property type="project" value="UniProtKB-KW"/>
</dbReference>
<dbReference type="GO" id="GO:0008360">
    <property type="term" value="P:regulation of cell shape"/>
    <property type="evidence" value="ECO:0007669"/>
    <property type="project" value="UniProtKB-KW"/>
</dbReference>
<sequence>MEILHALILGIIEGLTEFLPVSSTGHMILGATVLGLNIDDFLRNFVIIIQLGSILAVLFVFWRKLFQGIDIWLKLAVGFIPAGIIGLIAYKFLKELFNGYTVATMLILGGIVFIAIELKHRKKDYNIHSLDKISYLQAFLIGTMQALAIIPGTSRSGASIIGGLLLGLDRKVAAEFSFLLAIPTMIAATAYSIYKEPILLSDTSSLLPLSIGFITAFVVAVFVIKFFLKFISKFDFIPFGIYRIILGILFFYLYFSGTLDVGSEFKM</sequence>
<keyword evidence="10 14" id="KW-0046">Antibiotic resistance</keyword>
<feature type="transmembrane region" description="Helical" evidence="14">
    <location>
        <begin position="71"/>
        <end position="90"/>
    </location>
</feature>
<evidence type="ECO:0000256" key="6">
    <source>
        <dbReference type="ARBA" id="ARBA00022692"/>
    </source>
</evidence>
<comment type="function">
    <text evidence="14">Catalyzes the dephosphorylation of undecaprenyl diphosphate (UPP). Confers resistance to bacitracin.</text>
</comment>
<keyword evidence="14" id="KW-0961">Cell wall biogenesis/degradation</keyword>
<feature type="transmembrane region" description="Helical" evidence="14">
    <location>
        <begin position="240"/>
        <end position="257"/>
    </location>
</feature>
<evidence type="ECO:0000256" key="11">
    <source>
        <dbReference type="ARBA" id="ARBA00032707"/>
    </source>
</evidence>
<dbReference type="GO" id="GO:0071555">
    <property type="term" value="P:cell wall organization"/>
    <property type="evidence" value="ECO:0007669"/>
    <property type="project" value="UniProtKB-KW"/>
</dbReference>
<dbReference type="GO" id="GO:0050380">
    <property type="term" value="F:undecaprenyl-diphosphatase activity"/>
    <property type="evidence" value="ECO:0007669"/>
    <property type="project" value="UniProtKB-UniRule"/>
</dbReference>
<feature type="transmembrane region" description="Helical" evidence="14">
    <location>
        <begin position="41"/>
        <end position="62"/>
    </location>
</feature>
<keyword evidence="8 14" id="KW-1133">Transmembrane helix</keyword>
<feature type="transmembrane region" description="Helical" evidence="14">
    <location>
        <begin position="206"/>
        <end position="228"/>
    </location>
</feature>
<evidence type="ECO:0000256" key="3">
    <source>
        <dbReference type="ARBA" id="ARBA00012374"/>
    </source>
</evidence>
<protein>
    <recommendedName>
        <fullName evidence="4 14">Undecaprenyl-diphosphatase</fullName>
        <ecNumber evidence="3 14">3.6.1.27</ecNumber>
    </recommendedName>
    <alternativeName>
        <fullName evidence="12 14">Bacitracin resistance protein</fullName>
    </alternativeName>
    <alternativeName>
        <fullName evidence="11 14">Undecaprenyl pyrophosphate phosphatase</fullName>
    </alternativeName>
</protein>